<feature type="region of interest" description="Disordered" evidence="1">
    <location>
        <begin position="1"/>
        <end position="36"/>
    </location>
</feature>
<evidence type="ECO:0000313" key="3">
    <source>
        <dbReference type="WBParaSite" id="maker-unitig_4236-snap-gene-0.3-mRNA-1"/>
    </source>
</evidence>
<organism evidence="2 3">
    <name type="scientific">Macrostomum lignano</name>
    <dbReference type="NCBI Taxonomy" id="282301"/>
    <lineage>
        <taxon>Eukaryota</taxon>
        <taxon>Metazoa</taxon>
        <taxon>Spiralia</taxon>
        <taxon>Lophotrochozoa</taxon>
        <taxon>Platyhelminthes</taxon>
        <taxon>Rhabditophora</taxon>
        <taxon>Macrostomorpha</taxon>
        <taxon>Macrostomida</taxon>
        <taxon>Macrostomidae</taxon>
        <taxon>Macrostomum</taxon>
    </lineage>
</organism>
<dbReference type="WBParaSite" id="maker-unitig_4236-snap-gene-0.3-mRNA-1">
    <property type="protein sequence ID" value="maker-unitig_4236-snap-gene-0.3-mRNA-1"/>
    <property type="gene ID" value="maker-unitig_4236-snap-gene-0.3"/>
</dbReference>
<evidence type="ECO:0000256" key="1">
    <source>
        <dbReference type="SAM" id="MobiDB-lite"/>
    </source>
</evidence>
<dbReference type="AlphaFoldDB" id="A0A1I8FPM0"/>
<keyword evidence="2" id="KW-1185">Reference proteome</keyword>
<reference evidence="3" key="1">
    <citation type="submission" date="2016-11" db="UniProtKB">
        <authorList>
            <consortium name="WormBaseParasite"/>
        </authorList>
    </citation>
    <scope>IDENTIFICATION</scope>
</reference>
<sequence>RRKKPVERPAIEPVIRQAPPGRQRNRPAAPRSSKELDLWGNDIGDVGGRLVFEFLQARKE</sequence>
<proteinExistence type="predicted"/>
<accession>A0A1I8FPM0</accession>
<name>A0A1I8FPM0_9PLAT</name>
<dbReference type="Proteomes" id="UP000095280">
    <property type="component" value="Unplaced"/>
</dbReference>
<evidence type="ECO:0000313" key="2">
    <source>
        <dbReference type="Proteomes" id="UP000095280"/>
    </source>
</evidence>
<protein>
    <submittedName>
        <fullName evidence="3">DNA mismatch repair protein MutS</fullName>
    </submittedName>
</protein>
<feature type="compositionally biased region" description="Basic and acidic residues" evidence="1">
    <location>
        <begin position="1"/>
        <end position="10"/>
    </location>
</feature>